<feature type="transmembrane region" description="Helical" evidence="1">
    <location>
        <begin position="67"/>
        <end position="88"/>
    </location>
</feature>
<evidence type="ECO:0000256" key="1">
    <source>
        <dbReference type="SAM" id="Phobius"/>
    </source>
</evidence>
<dbReference type="Proteomes" id="UP000249522">
    <property type="component" value="Unassembled WGS sequence"/>
</dbReference>
<dbReference type="OrthoDB" id="1698854at2"/>
<keyword evidence="3" id="KW-1185">Reference proteome</keyword>
<organism evidence="2 3">
    <name type="scientific">Paenibacillus sambharensis</name>
    <dbReference type="NCBI Taxonomy" id="1803190"/>
    <lineage>
        <taxon>Bacteria</taxon>
        <taxon>Bacillati</taxon>
        <taxon>Bacillota</taxon>
        <taxon>Bacilli</taxon>
        <taxon>Bacillales</taxon>
        <taxon>Paenibacillaceae</taxon>
        <taxon>Paenibacillus</taxon>
    </lineage>
</organism>
<sequence>MWFIVAGYVVIVNMLMFCFMTVDKRRAVKGARRIAEKTLFTTAALGGAAGGIAAMQLWRHKTRHRSFTLGLPLLVVLHLAIITLIVNYM</sequence>
<dbReference type="AlphaFoldDB" id="A0A2W1LDU1"/>
<feature type="transmembrane region" description="Helical" evidence="1">
    <location>
        <begin position="34"/>
        <end position="55"/>
    </location>
</feature>
<dbReference type="InterPro" id="IPR012156">
    <property type="entry name" value="Cold_shock_CspA"/>
</dbReference>
<evidence type="ECO:0000313" key="2">
    <source>
        <dbReference type="EMBL" id="PZD96250.1"/>
    </source>
</evidence>
<keyword evidence="1" id="KW-0812">Transmembrane</keyword>
<evidence type="ECO:0000313" key="3">
    <source>
        <dbReference type="Proteomes" id="UP000249522"/>
    </source>
</evidence>
<proteinExistence type="predicted"/>
<gene>
    <name evidence="2" type="ORF">DNH61_08595</name>
</gene>
<protein>
    <submittedName>
        <fullName evidence="2">DUF1294 domain-containing protein</fullName>
    </submittedName>
</protein>
<comment type="caution">
    <text evidence="2">The sequence shown here is derived from an EMBL/GenBank/DDBJ whole genome shotgun (WGS) entry which is preliminary data.</text>
</comment>
<dbReference type="GO" id="GO:0003676">
    <property type="term" value="F:nucleic acid binding"/>
    <property type="evidence" value="ECO:0007669"/>
    <property type="project" value="InterPro"/>
</dbReference>
<dbReference type="RefSeq" id="WP_111146248.1">
    <property type="nucleotide sequence ID" value="NZ_QKRB01000041.1"/>
</dbReference>
<keyword evidence="1" id="KW-0472">Membrane</keyword>
<keyword evidence="1" id="KW-1133">Transmembrane helix</keyword>
<name>A0A2W1LDU1_9BACL</name>
<dbReference type="PIRSF" id="PIRSF002599">
    <property type="entry name" value="Cold_shock_A"/>
    <property type="match status" value="1"/>
</dbReference>
<accession>A0A2W1LDU1</accession>
<feature type="transmembrane region" description="Helical" evidence="1">
    <location>
        <begin position="6"/>
        <end position="22"/>
    </location>
</feature>
<dbReference type="EMBL" id="QKRB01000041">
    <property type="protein sequence ID" value="PZD96250.1"/>
    <property type="molecule type" value="Genomic_DNA"/>
</dbReference>
<reference evidence="2 3" key="1">
    <citation type="submission" date="2018-06" db="EMBL/GenBank/DDBJ databases">
        <title>Paenibacillus imtechensis sp. nov.</title>
        <authorList>
            <person name="Pinnaka A.K."/>
            <person name="Singh H."/>
            <person name="Kaur M."/>
        </authorList>
    </citation>
    <scope>NUCLEOTIDE SEQUENCE [LARGE SCALE GENOMIC DNA]</scope>
    <source>
        <strain evidence="2 3">SMB1</strain>
    </source>
</reference>
<dbReference type="Pfam" id="PF06961">
    <property type="entry name" value="DUF1294"/>
    <property type="match status" value="1"/>
</dbReference>
<dbReference type="InterPro" id="IPR010718">
    <property type="entry name" value="DUF1294"/>
</dbReference>